<proteinExistence type="predicted"/>
<evidence type="ECO:0000313" key="2">
    <source>
        <dbReference type="EMBL" id="KAK6519747.1"/>
    </source>
</evidence>
<name>A0AAN8PQC3_9PEZI</name>
<keyword evidence="3" id="KW-1185">Reference proteome</keyword>
<evidence type="ECO:0000256" key="1">
    <source>
        <dbReference type="SAM" id="SignalP"/>
    </source>
</evidence>
<organism evidence="2 3">
    <name type="scientific">Arthrobotrys conoides</name>
    <dbReference type="NCBI Taxonomy" id="74498"/>
    <lineage>
        <taxon>Eukaryota</taxon>
        <taxon>Fungi</taxon>
        <taxon>Dikarya</taxon>
        <taxon>Ascomycota</taxon>
        <taxon>Pezizomycotina</taxon>
        <taxon>Orbiliomycetes</taxon>
        <taxon>Orbiliales</taxon>
        <taxon>Orbiliaceae</taxon>
        <taxon>Arthrobotrys</taxon>
    </lineage>
</organism>
<keyword evidence="1" id="KW-0732">Signal</keyword>
<comment type="caution">
    <text evidence="2">The sequence shown here is derived from an EMBL/GenBank/DDBJ whole genome shotgun (WGS) entry which is preliminary data.</text>
</comment>
<accession>A0AAN8PQC3</accession>
<reference evidence="2 3" key="1">
    <citation type="submission" date="2019-10" db="EMBL/GenBank/DDBJ databases">
        <authorList>
            <person name="Palmer J.M."/>
        </authorList>
    </citation>
    <scope>NUCLEOTIDE SEQUENCE [LARGE SCALE GENOMIC DNA]</scope>
    <source>
        <strain evidence="2 3">TWF506</strain>
    </source>
</reference>
<dbReference type="AlphaFoldDB" id="A0AAN8PQC3"/>
<sequence>MRLFTGYRRYGVGIFIMVMARIAQAQHGSVEYDKVVHYTLSNTPKLDAITKLLTNLFLQGQDEYRIGVIDETMIKDNDVRIWEEQTISIEEHADDYTIPHDLSFVAMSQQLSGLLTALETRIRRGEFDWKSEDDDTEEELKARYGPGVPFMRGPGPPFLDLIADMSFQISRLTNLNKLNMEILGTKITVPANFYQKDLDDRPRIPGTTQDLSIWDALILLMWDPRDKGEGTPLELATWIYAIEEGGNTAFYDVAGRYNMYLTVKIIYETLNPLSARLKDEMSSHTFKNVYEKKLYEFAPLWDLVLGMRKIIEFYRNQSLELILLLEALPTLMPAPIRPQIQGPQGGLN</sequence>
<evidence type="ECO:0000313" key="3">
    <source>
        <dbReference type="Proteomes" id="UP001307849"/>
    </source>
</evidence>
<dbReference type="Proteomes" id="UP001307849">
    <property type="component" value="Unassembled WGS sequence"/>
</dbReference>
<protein>
    <submittedName>
        <fullName evidence="2">Uncharacterized protein</fullName>
    </submittedName>
</protein>
<gene>
    <name evidence="2" type="ORF">TWF506_000046</name>
</gene>
<feature type="signal peptide" evidence="1">
    <location>
        <begin position="1"/>
        <end position="25"/>
    </location>
</feature>
<dbReference type="EMBL" id="JAVHJM010000001">
    <property type="protein sequence ID" value="KAK6519747.1"/>
    <property type="molecule type" value="Genomic_DNA"/>
</dbReference>
<feature type="chain" id="PRO_5043016420" evidence="1">
    <location>
        <begin position="26"/>
        <end position="348"/>
    </location>
</feature>